<dbReference type="Proteomes" id="UP001160148">
    <property type="component" value="Unassembled WGS sequence"/>
</dbReference>
<keyword evidence="2" id="KW-1185">Reference proteome</keyword>
<dbReference type="EMBL" id="CARXXK010000003">
    <property type="protein sequence ID" value="CAI6361826.1"/>
    <property type="molecule type" value="Genomic_DNA"/>
</dbReference>
<comment type="caution">
    <text evidence="1">The sequence shown here is derived from an EMBL/GenBank/DDBJ whole genome shotgun (WGS) entry which is preliminary data.</text>
</comment>
<protein>
    <recommendedName>
        <fullName evidence="3">Zinc finger PHD-type domain-containing protein</fullName>
    </recommendedName>
</protein>
<dbReference type="Gene3D" id="3.30.40.10">
    <property type="entry name" value="Zinc/RING finger domain, C3HC4 (zinc finger)"/>
    <property type="match status" value="1"/>
</dbReference>
<evidence type="ECO:0008006" key="3">
    <source>
        <dbReference type="Google" id="ProtNLM"/>
    </source>
</evidence>
<dbReference type="AlphaFoldDB" id="A0AAV0X265"/>
<proteinExistence type="predicted"/>
<evidence type="ECO:0000313" key="2">
    <source>
        <dbReference type="Proteomes" id="UP001160148"/>
    </source>
</evidence>
<dbReference type="InterPro" id="IPR011011">
    <property type="entry name" value="Znf_FYVE_PHD"/>
</dbReference>
<dbReference type="SUPFAM" id="SSF57903">
    <property type="entry name" value="FYVE/PHD zinc finger"/>
    <property type="match status" value="1"/>
</dbReference>
<organism evidence="1 2">
    <name type="scientific">Macrosiphum euphorbiae</name>
    <name type="common">potato aphid</name>
    <dbReference type="NCBI Taxonomy" id="13131"/>
    <lineage>
        <taxon>Eukaryota</taxon>
        <taxon>Metazoa</taxon>
        <taxon>Ecdysozoa</taxon>
        <taxon>Arthropoda</taxon>
        <taxon>Hexapoda</taxon>
        <taxon>Insecta</taxon>
        <taxon>Pterygota</taxon>
        <taxon>Neoptera</taxon>
        <taxon>Paraneoptera</taxon>
        <taxon>Hemiptera</taxon>
        <taxon>Sternorrhyncha</taxon>
        <taxon>Aphidomorpha</taxon>
        <taxon>Aphidoidea</taxon>
        <taxon>Aphididae</taxon>
        <taxon>Macrosiphini</taxon>
        <taxon>Macrosiphum</taxon>
    </lineage>
</organism>
<reference evidence="1 2" key="1">
    <citation type="submission" date="2023-01" db="EMBL/GenBank/DDBJ databases">
        <authorList>
            <person name="Whitehead M."/>
        </authorList>
    </citation>
    <scope>NUCLEOTIDE SEQUENCE [LARGE SCALE GENOMIC DNA]</scope>
</reference>
<accession>A0AAV0X265</accession>
<gene>
    <name evidence="1" type="ORF">MEUPH1_LOCUS16967</name>
</gene>
<dbReference type="InterPro" id="IPR013083">
    <property type="entry name" value="Znf_RING/FYVE/PHD"/>
</dbReference>
<sequence length="268" mass="30552">MTGVVCNICNIQFAELDIPIKCDSCTLSAHSKCTGLSATEVKCLSLKNRSLKYFCDSCDQDLKELPELKLLIKKLLVEVENLKNMNFNSDSGYTSSVHFSNEFIFNEINERNRCANNLLFYNIEECDSNRLDDRISFDLVQINNVIKTILVETSIIPKKVIHIGRSQAGKPRPIKVIFDSKSDVFDIIKNKRKLSQCNSSLSSINISTDRTLYQRETMKKLREELNQRTSKGEMDLTIKFVNGVPNIVKKSEVISTHSQPQQSQNFLK</sequence>
<name>A0AAV0X265_9HEMI</name>
<evidence type="ECO:0000313" key="1">
    <source>
        <dbReference type="EMBL" id="CAI6361826.1"/>
    </source>
</evidence>